<feature type="transmembrane region" description="Helical" evidence="1">
    <location>
        <begin position="180"/>
        <end position="202"/>
    </location>
</feature>
<protein>
    <submittedName>
        <fullName evidence="2">Uncharacterized protein</fullName>
    </submittedName>
</protein>
<keyword evidence="3" id="KW-1185">Reference proteome</keyword>
<feature type="transmembrane region" description="Helical" evidence="1">
    <location>
        <begin position="77"/>
        <end position="101"/>
    </location>
</feature>
<dbReference type="RefSeq" id="WP_066408581.1">
    <property type="nucleotide sequence ID" value="NZ_CP011390.1"/>
</dbReference>
<keyword evidence="1" id="KW-0812">Transmembrane</keyword>
<proteinExistence type="predicted"/>
<name>A0A172U1Z1_9BACT</name>
<evidence type="ECO:0000313" key="3">
    <source>
        <dbReference type="Proteomes" id="UP000077177"/>
    </source>
</evidence>
<dbReference type="EMBL" id="CP011390">
    <property type="protein sequence ID" value="ANE53043.1"/>
    <property type="molecule type" value="Genomic_DNA"/>
</dbReference>
<gene>
    <name evidence="2" type="ORF">SY85_23775</name>
</gene>
<sequence length="217" mass="24832">MIHFIKRIGFWSGLFACMATVAYVIVQLLQLYGALSYPMDEMLIYGTSLCIVIPFVLQMLALHYITPEDKKYWSHAAVLFTILYAVFVTANYVVQLATVIPMTLQGQLGVVRVLQQTPHSLFWNFDALGYIFMGLATLIAIPVFKKQGFEKWVRRAFIAHASVTPFIAIVYFYPTYSYKLLLLGFPWAVTAPLFMLLLALLFRKNNSIIENTDQHQK</sequence>
<evidence type="ECO:0000313" key="2">
    <source>
        <dbReference type="EMBL" id="ANE53043.1"/>
    </source>
</evidence>
<feature type="transmembrane region" description="Helical" evidence="1">
    <location>
        <begin position="156"/>
        <end position="174"/>
    </location>
</feature>
<dbReference type="Proteomes" id="UP000077177">
    <property type="component" value="Chromosome"/>
</dbReference>
<feature type="transmembrane region" description="Helical" evidence="1">
    <location>
        <begin position="121"/>
        <end position="144"/>
    </location>
</feature>
<dbReference type="AlphaFoldDB" id="A0A172U1Z1"/>
<feature type="transmembrane region" description="Helical" evidence="1">
    <location>
        <begin position="44"/>
        <end position="65"/>
    </location>
</feature>
<organism evidence="2 3">
    <name type="scientific">Flavisolibacter tropicus</name>
    <dbReference type="NCBI Taxonomy" id="1492898"/>
    <lineage>
        <taxon>Bacteria</taxon>
        <taxon>Pseudomonadati</taxon>
        <taxon>Bacteroidota</taxon>
        <taxon>Chitinophagia</taxon>
        <taxon>Chitinophagales</taxon>
        <taxon>Chitinophagaceae</taxon>
        <taxon>Flavisolibacter</taxon>
    </lineage>
</organism>
<evidence type="ECO:0000256" key="1">
    <source>
        <dbReference type="SAM" id="Phobius"/>
    </source>
</evidence>
<dbReference type="KEGG" id="fla:SY85_23775"/>
<reference evidence="2 3" key="2">
    <citation type="journal article" date="2016" name="Int. J. Syst. Evol. Microbiol.">
        <title>Flavisolibacter tropicus sp. nov., isolated from tropical soil.</title>
        <authorList>
            <person name="Lee J.J."/>
            <person name="Kang M.S."/>
            <person name="Kim G.S."/>
            <person name="Lee C.S."/>
            <person name="Lim S."/>
            <person name="Lee J."/>
            <person name="Roh S.H."/>
            <person name="Kang H."/>
            <person name="Ha J.M."/>
            <person name="Bae S."/>
            <person name="Jung H.Y."/>
            <person name="Kim M.K."/>
        </authorList>
    </citation>
    <scope>NUCLEOTIDE SEQUENCE [LARGE SCALE GENOMIC DNA]</scope>
    <source>
        <strain evidence="2 3">LCS9</strain>
    </source>
</reference>
<reference evidence="3" key="1">
    <citation type="submission" date="2015-01" db="EMBL/GenBank/DDBJ databases">
        <title>Flavisolibacter sp./LCS9/ whole genome sequencing.</title>
        <authorList>
            <person name="Kim M.K."/>
            <person name="Srinivasan S."/>
            <person name="Lee J.-J."/>
        </authorList>
    </citation>
    <scope>NUCLEOTIDE SEQUENCE [LARGE SCALE GENOMIC DNA]</scope>
    <source>
        <strain evidence="3">LCS9</strain>
    </source>
</reference>
<feature type="transmembrane region" description="Helical" evidence="1">
    <location>
        <begin position="12"/>
        <end position="32"/>
    </location>
</feature>
<dbReference type="OrthoDB" id="670339at2"/>
<keyword evidence="1" id="KW-0472">Membrane</keyword>
<accession>A0A172U1Z1</accession>
<keyword evidence="1" id="KW-1133">Transmembrane helix</keyword>